<comment type="catalytic activity">
    <reaction evidence="11">
        <text>RNA(n) + a ribonucleoside 5'-triphosphate = RNA(n+1) + diphosphate</text>
        <dbReference type="Rhea" id="RHEA:21248"/>
        <dbReference type="Rhea" id="RHEA-COMP:14527"/>
        <dbReference type="Rhea" id="RHEA-COMP:17342"/>
        <dbReference type="ChEBI" id="CHEBI:33019"/>
        <dbReference type="ChEBI" id="CHEBI:61557"/>
        <dbReference type="ChEBI" id="CHEBI:140395"/>
        <dbReference type="EC" id="2.7.7.6"/>
    </reaction>
</comment>
<keyword evidence="8" id="KW-0862">Zinc</keyword>
<comment type="similarity">
    <text evidence="2">Belongs to the RNA polymerase beta' chain family.</text>
</comment>
<dbReference type="InterPro" id="IPR007080">
    <property type="entry name" value="RNA_pol_Rpb1_1"/>
</dbReference>
<evidence type="ECO:0000256" key="5">
    <source>
        <dbReference type="ARBA" id="ARBA00022679"/>
    </source>
</evidence>
<keyword evidence="5" id="KW-0808">Transferase</keyword>
<dbReference type="FunFam" id="4.10.860.120:FF:000001">
    <property type="entry name" value="DNA-directed RNA polymerase subunit beta"/>
    <property type="match status" value="1"/>
</dbReference>
<dbReference type="AlphaFoldDB" id="A0A2M9Q5F0"/>
<dbReference type="GO" id="GO:0046872">
    <property type="term" value="F:metal ion binding"/>
    <property type="evidence" value="ECO:0007669"/>
    <property type="project" value="UniProtKB-KW"/>
</dbReference>
<proteinExistence type="inferred from homology"/>
<name>A0A2M9Q5F0_9BACI</name>
<evidence type="ECO:0000313" key="13">
    <source>
        <dbReference type="EMBL" id="PJO43306.1"/>
    </source>
</evidence>
<dbReference type="PANTHER" id="PTHR19376">
    <property type="entry name" value="DNA-DIRECTED RNA POLYMERASE"/>
    <property type="match status" value="1"/>
</dbReference>
<dbReference type="Gene3D" id="4.10.860.120">
    <property type="entry name" value="RNA polymerase II, clamp domain"/>
    <property type="match status" value="1"/>
</dbReference>
<evidence type="ECO:0000256" key="10">
    <source>
        <dbReference type="ARBA" id="ARBA00023163"/>
    </source>
</evidence>
<keyword evidence="9" id="KW-0460">Magnesium</keyword>
<evidence type="ECO:0000256" key="2">
    <source>
        <dbReference type="ARBA" id="ARBA00006460"/>
    </source>
</evidence>
<sequence>MIDVNEFEYMKIGLASPDKIRSWSYGEVKKPETINYRTLKPEKDGLFCERIFGPTKDWECHCGKYKRVRYKGVVCDRCGVEVTRAKVRRERMGHIELAAPVSHIWYFKGIPSRMGLILDMSP</sequence>
<dbReference type="InterPro" id="IPR044893">
    <property type="entry name" value="RNA_pol_Rpb1_clamp_domain"/>
</dbReference>
<keyword evidence="6" id="KW-0548">Nucleotidyltransferase</keyword>
<evidence type="ECO:0000256" key="3">
    <source>
        <dbReference type="ARBA" id="ARBA00012418"/>
    </source>
</evidence>
<comment type="caution">
    <text evidence="13">The sequence shown here is derived from an EMBL/GenBank/DDBJ whole genome shotgun (WGS) entry which is preliminary data.</text>
</comment>
<keyword evidence="4 13" id="KW-0240">DNA-directed RNA polymerase</keyword>
<evidence type="ECO:0000256" key="9">
    <source>
        <dbReference type="ARBA" id="ARBA00022842"/>
    </source>
</evidence>
<feature type="non-terminal residue" evidence="13">
    <location>
        <position position="122"/>
    </location>
</feature>
<keyword evidence="7" id="KW-0479">Metal-binding</keyword>
<dbReference type="PANTHER" id="PTHR19376:SF54">
    <property type="entry name" value="DNA-DIRECTED RNA POLYMERASE SUBUNIT BETA"/>
    <property type="match status" value="1"/>
</dbReference>
<evidence type="ECO:0000256" key="11">
    <source>
        <dbReference type="ARBA" id="ARBA00048552"/>
    </source>
</evidence>
<protein>
    <recommendedName>
        <fullName evidence="3">DNA-directed RNA polymerase</fullName>
        <ecNumber evidence="3">2.7.7.6</ecNumber>
    </recommendedName>
</protein>
<dbReference type="GO" id="GO:0006351">
    <property type="term" value="P:DNA-templated transcription"/>
    <property type="evidence" value="ECO:0007669"/>
    <property type="project" value="InterPro"/>
</dbReference>
<feature type="domain" description="RNA polymerase Rpb1" evidence="12">
    <location>
        <begin position="6"/>
        <end position="111"/>
    </location>
</feature>
<organism evidence="13 14">
    <name type="scientific">Lysinibacillus xylanilyticus</name>
    <dbReference type="NCBI Taxonomy" id="582475"/>
    <lineage>
        <taxon>Bacteria</taxon>
        <taxon>Bacillati</taxon>
        <taxon>Bacillota</taxon>
        <taxon>Bacilli</taxon>
        <taxon>Bacillales</taxon>
        <taxon>Bacillaceae</taxon>
        <taxon>Lysinibacillus</taxon>
    </lineage>
</organism>
<evidence type="ECO:0000256" key="6">
    <source>
        <dbReference type="ARBA" id="ARBA00022695"/>
    </source>
</evidence>
<dbReference type="SUPFAM" id="SSF64484">
    <property type="entry name" value="beta and beta-prime subunits of DNA dependent RNA-polymerase"/>
    <property type="match status" value="1"/>
</dbReference>
<evidence type="ECO:0000313" key="14">
    <source>
        <dbReference type="Proteomes" id="UP000232101"/>
    </source>
</evidence>
<dbReference type="Pfam" id="PF04997">
    <property type="entry name" value="RNA_pol_Rpb1_1"/>
    <property type="match status" value="1"/>
</dbReference>
<dbReference type="GO" id="GO:0000428">
    <property type="term" value="C:DNA-directed RNA polymerase complex"/>
    <property type="evidence" value="ECO:0007669"/>
    <property type="project" value="UniProtKB-KW"/>
</dbReference>
<dbReference type="InterPro" id="IPR045867">
    <property type="entry name" value="DNA-dir_RpoC_beta_prime"/>
</dbReference>
<dbReference type="GO" id="GO:0003677">
    <property type="term" value="F:DNA binding"/>
    <property type="evidence" value="ECO:0007669"/>
    <property type="project" value="InterPro"/>
</dbReference>
<evidence type="ECO:0000259" key="12">
    <source>
        <dbReference type="Pfam" id="PF04997"/>
    </source>
</evidence>
<evidence type="ECO:0000256" key="4">
    <source>
        <dbReference type="ARBA" id="ARBA00022478"/>
    </source>
</evidence>
<accession>A0A2M9Q5F0</accession>
<dbReference type="Proteomes" id="UP000232101">
    <property type="component" value="Unassembled WGS sequence"/>
</dbReference>
<dbReference type="EMBL" id="PHQY01000622">
    <property type="protein sequence ID" value="PJO43306.1"/>
    <property type="molecule type" value="Genomic_DNA"/>
</dbReference>
<comment type="function">
    <text evidence="1">DNA-dependent RNA polymerase catalyzes the transcription of DNA into RNA using the four ribonucleoside triphosphates as substrates.</text>
</comment>
<reference evidence="13 14" key="1">
    <citation type="submission" date="2017-11" db="EMBL/GenBank/DDBJ databases">
        <title>Bacterial isolate from king chilli rhizosphere.</title>
        <authorList>
            <person name="Takhelmayum P."/>
            <person name="Sarangthem I."/>
        </authorList>
    </citation>
    <scope>NUCLEOTIDE SEQUENCE [LARGE SCALE GENOMIC DNA]</scope>
    <source>
        <strain evidence="14">t26</strain>
    </source>
</reference>
<gene>
    <name evidence="13" type="ORF">CWD94_13135</name>
</gene>
<dbReference type="GO" id="GO:0003899">
    <property type="term" value="F:DNA-directed RNA polymerase activity"/>
    <property type="evidence" value="ECO:0007669"/>
    <property type="project" value="UniProtKB-EC"/>
</dbReference>
<evidence type="ECO:0000256" key="8">
    <source>
        <dbReference type="ARBA" id="ARBA00022833"/>
    </source>
</evidence>
<dbReference type="EC" id="2.7.7.6" evidence="3"/>
<keyword evidence="10" id="KW-0804">Transcription</keyword>
<evidence type="ECO:0000256" key="7">
    <source>
        <dbReference type="ARBA" id="ARBA00022723"/>
    </source>
</evidence>
<evidence type="ECO:0000256" key="1">
    <source>
        <dbReference type="ARBA" id="ARBA00004026"/>
    </source>
</evidence>